<feature type="coiled-coil region" evidence="1">
    <location>
        <begin position="636"/>
        <end position="665"/>
    </location>
</feature>
<evidence type="ECO:0000259" key="4">
    <source>
        <dbReference type="Pfam" id="PF20155"/>
    </source>
</evidence>
<dbReference type="RefSeq" id="WP_126819354.1">
    <property type="nucleotide sequence ID" value="NZ_PIPS01000001.1"/>
</dbReference>
<accession>A0AA94EFP7</accession>
<proteinExistence type="predicted"/>
<feature type="region of interest" description="Disordered" evidence="2">
    <location>
        <begin position="563"/>
        <end position="585"/>
    </location>
</feature>
<dbReference type="InterPro" id="IPR013491">
    <property type="entry name" value="Tape_meas_N"/>
</dbReference>
<keyword evidence="3" id="KW-1133">Transmembrane helix</keyword>
<dbReference type="EMBL" id="PIPS01000001">
    <property type="protein sequence ID" value="RUO44977.1"/>
    <property type="molecule type" value="Genomic_DNA"/>
</dbReference>
<dbReference type="Pfam" id="PF20155">
    <property type="entry name" value="TMP_3"/>
    <property type="match status" value="1"/>
</dbReference>
<gene>
    <name evidence="5" type="ORF">CWE23_02815</name>
</gene>
<dbReference type="NCBIfam" id="TIGR02675">
    <property type="entry name" value="tape_meas_nterm"/>
    <property type="match status" value="1"/>
</dbReference>
<comment type="caution">
    <text evidence="5">The sequence shown here is derived from an EMBL/GenBank/DDBJ whole genome shotgun (WGS) entry which is preliminary data.</text>
</comment>
<keyword evidence="3" id="KW-0472">Membrane</keyword>
<dbReference type="Proteomes" id="UP000286680">
    <property type="component" value="Unassembled WGS sequence"/>
</dbReference>
<feature type="transmembrane region" description="Helical" evidence="3">
    <location>
        <begin position="306"/>
        <end position="328"/>
    </location>
</feature>
<feature type="transmembrane region" description="Helical" evidence="3">
    <location>
        <begin position="429"/>
        <end position="451"/>
    </location>
</feature>
<keyword evidence="6" id="KW-1185">Reference proteome</keyword>
<evidence type="ECO:0000313" key="5">
    <source>
        <dbReference type="EMBL" id="RUO44977.1"/>
    </source>
</evidence>
<name>A0AA94EFP7_9GAMM</name>
<evidence type="ECO:0000313" key="6">
    <source>
        <dbReference type="Proteomes" id="UP000286680"/>
    </source>
</evidence>
<feature type="coiled-coil region" evidence="1">
    <location>
        <begin position="695"/>
        <end position="728"/>
    </location>
</feature>
<keyword evidence="1" id="KW-0175">Coiled coil</keyword>
<feature type="domain" description="Tape measure protein N-terminal" evidence="4">
    <location>
        <begin position="87"/>
        <end position="275"/>
    </location>
</feature>
<dbReference type="AlphaFoldDB" id="A0AA94EFP7"/>
<evidence type="ECO:0000256" key="3">
    <source>
        <dbReference type="SAM" id="Phobius"/>
    </source>
</evidence>
<organism evidence="5 6">
    <name type="scientific">Idiomarina aquatica</name>
    <dbReference type="NCBI Taxonomy" id="1327752"/>
    <lineage>
        <taxon>Bacteria</taxon>
        <taxon>Pseudomonadati</taxon>
        <taxon>Pseudomonadota</taxon>
        <taxon>Gammaproteobacteria</taxon>
        <taxon>Alteromonadales</taxon>
        <taxon>Idiomarinaceae</taxon>
        <taxon>Idiomarina</taxon>
    </lineage>
</organism>
<protein>
    <recommendedName>
        <fullName evidence="4">Tape measure protein N-terminal domain-containing protein</fullName>
    </recommendedName>
</protein>
<reference evidence="6" key="1">
    <citation type="journal article" date="2018" name="Front. Microbiol.">
        <title>Genome-Based Analysis Reveals the Taxonomy and Diversity of the Family Idiomarinaceae.</title>
        <authorList>
            <person name="Liu Y."/>
            <person name="Lai Q."/>
            <person name="Shao Z."/>
        </authorList>
    </citation>
    <scope>NUCLEOTIDE SEQUENCE [LARGE SCALE GENOMIC DNA]</scope>
    <source>
        <strain evidence="6">SN-14</strain>
    </source>
</reference>
<keyword evidence="3" id="KW-0812">Transmembrane</keyword>
<evidence type="ECO:0000256" key="1">
    <source>
        <dbReference type="SAM" id="Coils"/>
    </source>
</evidence>
<evidence type="ECO:0000256" key="2">
    <source>
        <dbReference type="SAM" id="MobiDB-lite"/>
    </source>
</evidence>
<sequence>MSNDLSLMIRLKGESSDLVNALSKASAQNRVLNGELRASGASSQAASRGFDQVTRKSTAMGGALRTAGIAITTYFGVTQLQNMATNLTSAAGKMQDAEVRLRNLTGSSEEFAEAQSFISETAERQSRDILVLTDSYARLLALQSGGIVTGAETREIMLGINDAAAGLGATSSQVQQVMYGLSQALASPVVRAEELNQTVESLPSLLQAMDKASGAGEGGFRRMVNEGQVTSEFFKTTLIQALKKWEGAAESTYDNINSKIQRNRNSYYAMANAFEDPIDDALTPLLNAQSAAMEFAANNAQTLATALQGTLIAGVGSLTGMLGAYIVARARATQEETRSLVAKQRSLQAEYQQAVAAQRTAQFELNKAAAFRTSTAGLTAATAATNRYTAAQTALTAANARVTAAQTANAAATAALAGRMSMLGRIGGGVLRLLGGWPGLLITGGLALMTFGGRAKEAAEDTFEYSDSLYTLSDAITKTVDQLKADQQAAGNELDKLNAHLDGLVKKKEELEKKVTSGEQNIYAGARGTSPELRSGQMRRELEELKLLIEEVTEKRDKLVETNDKRTDTIDDKKKQNNQAEQEKEKMRLKSVQEQAQKMLESLEKQKQLQGQVSEAAKVRYEVEHGALKEIEATTKQLLIEKAKELDAEKERQELQSTAKDYLANLREQANVHNITTELARVRYQIEHGELQGINAELEKRLLNEARLADAARQKEEQKQADKQTEQQFNSMTGSMENDLMSPEQRIQAEYDKRLELIDKYGQLEIAKTEEVERAKINAKKLFDKQTEELQRKQLQTQLYAGQQIFDGMAGLAKAFGGEQSSAYKAMFAVSKGFAIAQGVLNLSTAISNAFALPFPTNIPAMATAASEGGKLLTTIKGTTYQGQAHDGIARVPASNEGTWMLRRDEMVLNPRQRDNFENLVNRVDNMAGGRGGAQVVEFKPQIAIDARGAAEGVESRLEGVMDEMMEQMKQELYDDFANNGPLSQRLRSNAA</sequence>